<proteinExistence type="predicted"/>
<comment type="caution">
    <text evidence="2">The sequence shown here is derived from an EMBL/GenBank/DDBJ whole genome shotgun (WGS) entry which is preliminary data.</text>
</comment>
<organism evidence="2 3">
    <name type="scientific">Galdieria yellowstonensis</name>
    <dbReference type="NCBI Taxonomy" id="3028027"/>
    <lineage>
        <taxon>Eukaryota</taxon>
        <taxon>Rhodophyta</taxon>
        <taxon>Bangiophyceae</taxon>
        <taxon>Galdieriales</taxon>
        <taxon>Galdieriaceae</taxon>
        <taxon>Galdieria</taxon>
    </lineage>
</organism>
<accession>A0AAV9IFN0</accession>
<feature type="transmembrane region" description="Helical" evidence="1">
    <location>
        <begin position="470"/>
        <end position="493"/>
    </location>
</feature>
<reference evidence="2 3" key="1">
    <citation type="submission" date="2022-07" db="EMBL/GenBank/DDBJ databases">
        <title>Genome-wide signatures of adaptation to extreme environments.</title>
        <authorList>
            <person name="Cho C.H."/>
            <person name="Yoon H.S."/>
        </authorList>
    </citation>
    <scope>NUCLEOTIDE SEQUENCE [LARGE SCALE GENOMIC DNA]</scope>
    <source>
        <strain evidence="2 3">108.79 E11</strain>
    </source>
</reference>
<name>A0AAV9IFN0_9RHOD</name>
<dbReference type="AlphaFoldDB" id="A0AAV9IFN0"/>
<keyword evidence="1" id="KW-1133">Transmembrane helix</keyword>
<protein>
    <submittedName>
        <fullName evidence="2">Uncharacterized protein</fullName>
    </submittedName>
</protein>
<dbReference type="EMBL" id="JANCYU010000037">
    <property type="protein sequence ID" value="KAK4526207.1"/>
    <property type="molecule type" value="Genomic_DNA"/>
</dbReference>
<sequence length="529" mass="61760">MARRYSYRVLFVGGLQIGSICNNFIHSTKNRKSIFCNDLVSLSRCPYNLRSCSTSSCLSQPEDYETLKNFVIPHEGFAWKADFGEWTRAWEDHNFHPDDDGCLPYSLKGPADSYTCPVDVEEFLANLATLEPYEEDCISYGDIFEPMDPEAIRHYQKVAQESKSYAVEHMSNMLSPFRLYSNEQTTTQQQQQALDIIELTEVHKLWDTLSHRKWYGWKYIFDAKGVLENRSDCYFSIQWIEDTENSLYIYISEEWKHDYIHKVPLHSFVQSPKLDAFSWIETNSNETLLFFGFLLESLTIVKLKYDQNDALCNICIWYGEHERTDLEASKCLLTEEALRGTWKGEGFAIQSCSFPSCCAIQSKSEWKWELPNINELTVRRNLPLKDPQYVDPSTKLNKQQKLKGERKAARKREMELVSDCCWWKISQIGIHVDCSVGRKVVKNNSSETEIESHSVLYEFPALGKYEKDRYFFLLPCDIFVFIPLSFVSCGVFFELEVGQYRNKSLCRIVHSYNIERDWVGCAILEECKY</sequence>
<keyword evidence="1" id="KW-0812">Transmembrane</keyword>
<dbReference type="Proteomes" id="UP001300502">
    <property type="component" value="Unassembled WGS sequence"/>
</dbReference>
<evidence type="ECO:0000313" key="3">
    <source>
        <dbReference type="Proteomes" id="UP001300502"/>
    </source>
</evidence>
<evidence type="ECO:0000256" key="1">
    <source>
        <dbReference type="SAM" id="Phobius"/>
    </source>
</evidence>
<gene>
    <name evidence="2" type="ORF">GAYE_SCF20G4121</name>
</gene>
<evidence type="ECO:0000313" key="2">
    <source>
        <dbReference type="EMBL" id="KAK4526207.1"/>
    </source>
</evidence>
<keyword evidence="3" id="KW-1185">Reference proteome</keyword>
<keyword evidence="1" id="KW-0472">Membrane</keyword>